<gene>
    <name evidence="3" type="ORF">GIB67_034682</name>
</gene>
<proteinExistence type="predicted"/>
<dbReference type="AlphaFoldDB" id="A0A7J7P0I0"/>
<protein>
    <submittedName>
        <fullName evidence="3">Uncharacterized protein</fullName>
    </submittedName>
</protein>
<dbReference type="EMBL" id="JACGCM010000377">
    <property type="protein sequence ID" value="KAF6172830.1"/>
    <property type="molecule type" value="Genomic_DNA"/>
</dbReference>
<keyword evidence="2" id="KW-1133">Transmembrane helix</keyword>
<organism evidence="3 4">
    <name type="scientific">Kingdonia uniflora</name>
    <dbReference type="NCBI Taxonomy" id="39325"/>
    <lineage>
        <taxon>Eukaryota</taxon>
        <taxon>Viridiplantae</taxon>
        <taxon>Streptophyta</taxon>
        <taxon>Embryophyta</taxon>
        <taxon>Tracheophyta</taxon>
        <taxon>Spermatophyta</taxon>
        <taxon>Magnoliopsida</taxon>
        <taxon>Ranunculales</taxon>
        <taxon>Circaeasteraceae</taxon>
        <taxon>Kingdonia</taxon>
    </lineage>
</organism>
<accession>A0A7J7P0I0</accession>
<comment type="caution">
    <text evidence="3">The sequence shown here is derived from an EMBL/GenBank/DDBJ whole genome shotgun (WGS) entry which is preliminary data.</text>
</comment>
<reference evidence="3 4" key="1">
    <citation type="journal article" date="2020" name="IScience">
        <title>Genome Sequencing of the Endangered Kingdonia uniflora (Circaeasteraceae, Ranunculales) Reveals Potential Mechanisms of Evolutionary Specialization.</title>
        <authorList>
            <person name="Sun Y."/>
            <person name="Deng T."/>
            <person name="Zhang A."/>
            <person name="Moore M.J."/>
            <person name="Landis J.B."/>
            <person name="Lin N."/>
            <person name="Zhang H."/>
            <person name="Zhang X."/>
            <person name="Huang J."/>
            <person name="Zhang X."/>
            <person name="Sun H."/>
            <person name="Wang H."/>
        </authorList>
    </citation>
    <scope>NUCLEOTIDE SEQUENCE [LARGE SCALE GENOMIC DNA]</scope>
    <source>
        <strain evidence="3">TB1705</strain>
        <tissue evidence="3">Leaf</tissue>
    </source>
</reference>
<evidence type="ECO:0000313" key="4">
    <source>
        <dbReference type="Proteomes" id="UP000541444"/>
    </source>
</evidence>
<keyword evidence="2" id="KW-0472">Membrane</keyword>
<sequence>MWASLSNVKKIGFRLCSHFWEGRISKIQPSCSFPWFLSTSTQGYFGIFLCDAYQGRLRDGEDVDRGDKFLVKNGKHHGAIFLYPRLWDYIDDGLHKDAEDVIENFTLLEEIQKLEKGVFKSPDMKSLNWSLAGKIDHPLSGRGVHCEVVVMGFYLDVFVGILVMYLRFGDMEMVRRHLSYQGKSLNEGLLELLNSQNQQWGNTSKTDMLSNCHVFSVVKGDWRNILENFNMDKSWISLNRSSRAYIDGSIMTNKRTHKCMKYVIAYDMVRLKRIEENNAKMDALGLRRIATGMSLCHQKKNKPNRRKNGNKKVVEEEDRSFFQLEDEYSSEDEDGEDLVSESDEPLETDNVVVSVETFKYEVAAPLNMNMYEITMKIAADYNHMEMYFQTGIDELFYFQLPFKVFIHFLNVRAITVSVETIESGFSVPLYISSLRL</sequence>
<feature type="transmembrane region" description="Helical" evidence="2">
    <location>
        <begin position="148"/>
        <end position="168"/>
    </location>
</feature>
<evidence type="ECO:0000256" key="2">
    <source>
        <dbReference type="SAM" id="Phobius"/>
    </source>
</evidence>
<keyword evidence="2" id="KW-0812">Transmembrane</keyword>
<name>A0A7J7P0I0_9MAGN</name>
<evidence type="ECO:0000256" key="1">
    <source>
        <dbReference type="SAM" id="MobiDB-lite"/>
    </source>
</evidence>
<feature type="region of interest" description="Disordered" evidence="1">
    <location>
        <begin position="325"/>
        <end position="344"/>
    </location>
</feature>
<evidence type="ECO:0000313" key="3">
    <source>
        <dbReference type="EMBL" id="KAF6172830.1"/>
    </source>
</evidence>
<keyword evidence="4" id="KW-1185">Reference proteome</keyword>
<dbReference type="Proteomes" id="UP000541444">
    <property type="component" value="Unassembled WGS sequence"/>
</dbReference>